<dbReference type="InterPro" id="IPR017592">
    <property type="entry name" value="Pilus_assmbl_Flp-typ_CpaB"/>
</dbReference>
<dbReference type="NCBIfam" id="TIGR03177">
    <property type="entry name" value="pilus_cpaB"/>
    <property type="match status" value="1"/>
</dbReference>
<name>A0A1D8GCY7_9FIRM</name>
<feature type="domain" description="SAF" evidence="1">
    <location>
        <begin position="37"/>
        <end position="99"/>
    </location>
</feature>
<dbReference type="Proteomes" id="UP000095743">
    <property type="component" value="Chromosome"/>
</dbReference>
<dbReference type="Pfam" id="PF08666">
    <property type="entry name" value="SAF"/>
    <property type="match status" value="1"/>
</dbReference>
<dbReference type="InterPro" id="IPR013974">
    <property type="entry name" value="SAF"/>
</dbReference>
<dbReference type="RefSeq" id="WP_069974336.1">
    <property type="nucleotide sequence ID" value="NZ_CP017269.1"/>
</dbReference>
<evidence type="ECO:0000313" key="3">
    <source>
        <dbReference type="Proteomes" id="UP000095743"/>
    </source>
</evidence>
<dbReference type="Pfam" id="PF16976">
    <property type="entry name" value="RcpC"/>
    <property type="match status" value="1"/>
</dbReference>
<gene>
    <name evidence="2" type="ORF">Gferi_03765</name>
</gene>
<organism evidence="2 3">
    <name type="scientific">Geosporobacter ferrireducens</name>
    <dbReference type="NCBI Taxonomy" id="1424294"/>
    <lineage>
        <taxon>Bacteria</taxon>
        <taxon>Bacillati</taxon>
        <taxon>Bacillota</taxon>
        <taxon>Clostridia</taxon>
        <taxon>Peptostreptococcales</taxon>
        <taxon>Thermotaleaceae</taxon>
        <taxon>Geosporobacter</taxon>
    </lineage>
</organism>
<dbReference type="OrthoDB" id="1953381at2"/>
<evidence type="ECO:0000259" key="1">
    <source>
        <dbReference type="SMART" id="SM00858"/>
    </source>
</evidence>
<dbReference type="EMBL" id="CP017269">
    <property type="protein sequence ID" value="AOT68769.1"/>
    <property type="molecule type" value="Genomic_DNA"/>
</dbReference>
<evidence type="ECO:0000313" key="2">
    <source>
        <dbReference type="EMBL" id="AOT68769.1"/>
    </source>
</evidence>
<dbReference type="AlphaFoldDB" id="A0A1D8GCY7"/>
<dbReference type="STRING" id="1424294.Gferi_03765"/>
<protein>
    <submittedName>
        <fullName evidence="2">Flp pilus assembly protein CpaB</fullName>
    </submittedName>
</protein>
<dbReference type="SUPFAM" id="SSF51269">
    <property type="entry name" value="AFP III-like domain"/>
    <property type="match status" value="1"/>
</dbReference>
<reference evidence="2 3" key="1">
    <citation type="submission" date="2016-09" db="EMBL/GenBank/DDBJ databases">
        <title>Genomic analysis reveals versatility of anaerobic energy metabolism of Geosporobacter ferrireducens IRF9 of phylum Firmicutes.</title>
        <authorList>
            <person name="Kim S.-J."/>
        </authorList>
    </citation>
    <scope>NUCLEOTIDE SEQUENCE [LARGE SCALE GENOMIC DNA]</scope>
    <source>
        <strain evidence="2 3">IRF9</strain>
    </source>
</reference>
<accession>A0A1D8GCY7</accession>
<sequence length="236" mass="25449">MKLLKNRILLSVLCLVLAAGISFLLLPRFYGDKGATVTVLRAAQDIPAGTELTKQHLVSAEVGSFGLPEGILNDPAQIVGKVAQTAIAKGDYFFPQKLGSYLANEQLDRIAKNNQRLVTISVESIAAGLSSHLRAGDIVTVAVFMEKASDGKASAPQVIVYPEMKGLETYSVENARTQDTAKMREQQKDSQSANSDPVARAVTLIVTEAQAEKLIQAEYTGKLHLIFEKRGVSHGK</sequence>
<dbReference type="SMART" id="SM00858">
    <property type="entry name" value="SAF"/>
    <property type="match status" value="1"/>
</dbReference>
<keyword evidence="3" id="KW-1185">Reference proteome</keyword>
<dbReference type="InterPro" id="IPR031571">
    <property type="entry name" value="RcpC_dom"/>
</dbReference>
<dbReference type="KEGG" id="gfe:Gferi_03765"/>
<dbReference type="CDD" id="cd11614">
    <property type="entry name" value="SAF_CpaB_FlgA_like"/>
    <property type="match status" value="1"/>
</dbReference>
<dbReference type="InterPro" id="IPR036732">
    <property type="entry name" value="AFP_Neu5c_C_sf"/>
</dbReference>
<dbReference type="Gene3D" id="3.90.1210.10">
    <property type="entry name" value="Antifreeze-like/N-acetylneuraminic acid synthase C-terminal domain"/>
    <property type="match status" value="1"/>
</dbReference>
<proteinExistence type="predicted"/>